<comment type="caution">
    <text evidence="1">The sequence shown here is derived from an EMBL/GenBank/DDBJ whole genome shotgun (WGS) entry which is preliminary data.</text>
</comment>
<name>A0A927CXA8_9BACI</name>
<keyword evidence="2" id="KW-1185">Reference proteome</keyword>
<dbReference type="Gene3D" id="3.40.50.300">
    <property type="entry name" value="P-loop containing nucleotide triphosphate hydrolases"/>
    <property type="match status" value="1"/>
</dbReference>
<protein>
    <submittedName>
        <fullName evidence="1">Aldolase</fullName>
    </submittedName>
</protein>
<evidence type="ECO:0000313" key="1">
    <source>
        <dbReference type="EMBL" id="MBD3107665.1"/>
    </source>
</evidence>
<dbReference type="AlphaFoldDB" id="A0A927CXA8"/>
<evidence type="ECO:0000313" key="2">
    <source>
        <dbReference type="Proteomes" id="UP000602076"/>
    </source>
</evidence>
<accession>A0A927CXA8</accession>
<dbReference type="EMBL" id="JACXSI010000009">
    <property type="protein sequence ID" value="MBD3107665.1"/>
    <property type="molecule type" value="Genomic_DNA"/>
</dbReference>
<proteinExistence type="predicted"/>
<reference evidence="1" key="1">
    <citation type="submission" date="2020-09" db="EMBL/GenBank/DDBJ databases">
        <title>Bacillus faecalis sp. nov., a moderately halophilic bacterium isolated from cow faeces.</title>
        <authorList>
            <person name="Jiang L."/>
            <person name="Lee J."/>
        </authorList>
    </citation>
    <scope>NUCLEOTIDE SEQUENCE</scope>
    <source>
        <strain evidence="1">AGMB 02131</strain>
    </source>
</reference>
<dbReference type="Proteomes" id="UP000602076">
    <property type="component" value="Unassembled WGS sequence"/>
</dbReference>
<dbReference type="InterPro" id="IPR027417">
    <property type="entry name" value="P-loop_NTPase"/>
</dbReference>
<dbReference type="RefSeq" id="WP_190997212.1">
    <property type="nucleotide sequence ID" value="NZ_JACXSI010000009.1"/>
</dbReference>
<gene>
    <name evidence="1" type="ORF">IEO70_04735</name>
</gene>
<organism evidence="1 2">
    <name type="scientific">Peribacillus faecalis</name>
    <dbReference type="NCBI Taxonomy" id="2772559"/>
    <lineage>
        <taxon>Bacteria</taxon>
        <taxon>Bacillati</taxon>
        <taxon>Bacillota</taxon>
        <taxon>Bacilli</taxon>
        <taxon>Bacillales</taxon>
        <taxon>Bacillaceae</taxon>
        <taxon>Peribacillus</taxon>
    </lineage>
</organism>
<sequence length="314" mass="35688">MSNKNYENITNYYKAFGLTINSVLPLLELIPIKDCINQEDVTITFGDLTAIKNTYLKENTYFYINEDLCLFHIPDVAIFSISKGKEIIVSPYANANNDQIRLYVLGTCMGAILMQRRVLPLHGSAIFVEGKAYAIVGHSGAGKSTLASAFIQKGALLLSDDVIPIKFTEDNTPMIIPAYPQQKLWIESLNGFAMDHSNLRPIFNRENKYTIPVTNQFHDQPIALFGIIELVKVDHEQIVLSNIDKMQRFPLLYEHTYRNFFLNGMNQIEWHFSESAKVANKVPIFRVERPTSYFSAYELVDLIKSVMGIETVTT</sequence>
<dbReference type="SUPFAM" id="SSF53795">
    <property type="entry name" value="PEP carboxykinase-like"/>
    <property type="match status" value="1"/>
</dbReference>